<evidence type="ECO:0000313" key="3">
    <source>
        <dbReference type="WBParaSite" id="ASIM_0000583001-mRNA-1"/>
    </source>
</evidence>
<name>A0A0M3JDY9_ANISI</name>
<keyword evidence="2" id="KW-1185">Reference proteome</keyword>
<reference evidence="3" key="1">
    <citation type="submission" date="2017-02" db="UniProtKB">
        <authorList>
            <consortium name="WormBaseParasite"/>
        </authorList>
    </citation>
    <scope>IDENTIFICATION</scope>
</reference>
<dbReference type="AlphaFoldDB" id="A0A0M3JDY9"/>
<gene>
    <name evidence="1" type="ORF">ASIM_LOCUS5622</name>
</gene>
<proteinExistence type="predicted"/>
<sequence>MGQKRLERLGNAAKTVESSTIQGVGGWMQQISRSFGGLLGS</sequence>
<reference evidence="1 2" key="2">
    <citation type="submission" date="2018-11" db="EMBL/GenBank/DDBJ databases">
        <authorList>
            <consortium name="Pathogen Informatics"/>
        </authorList>
    </citation>
    <scope>NUCLEOTIDE SEQUENCE [LARGE SCALE GENOMIC DNA]</scope>
</reference>
<dbReference type="Proteomes" id="UP000267096">
    <property type="component" value="Unassembled WGS sequence"/>
</dbReference>
<dbReference type="WBParaSite" id="ASIM_0000583001-mRNA-1">
    <property type="protein sequence ID" value="ASIM_0000583001-mRNA-1"/>
    <property type="gene ID" value="ASIM_0000583001"/>
</dbReference>
<evidence type="ECO:0000313" key="1">
    <source>
        <dbReference type="EMBL" id="VDK25821.1"/>
    </source>
</evidence>
<protein>
    <submittedName>
        <fullName evidence="3">Phage tail tape measure protein</fullName>
    </submittedName>
</protein>
<dbReference type="EMBL" id="UYRR01011227">
    <property type="protein sequence ID" value="VDK25821.1"/>
    <property type="molecule type" value="Genomic_DNA"/>
</dbReference>
<evidence type="ECO:0000313" key="2">
    <source>
        <dbReference type="Proteomes" id="UP000267096"/>
    </source>
</evidence>
<accession>A0A0M3JDY9</accession>
<organism evidence="3">
    <name type="scientific">Anisakis simplex</name>
    <name type="common">Herring worm</name>
    <dbReference type="NCBI Taxonomy" id="6269"/>
    <lineage>
        <taxon>Eukaryota</taxon>
        <taxon>Metazoa</taxon>
        <taxon>Ecdysozoa</taxon>
        <taxon>Nematoda</taxon>
        <taxon>Chromadorea</taxon>
        <taxon>Rhabditida</taxon>
        <taxon>Spirurina</taxon>
        <taxon>Ascaridomorpha</taxon>
        <taxon>Ascaridoidea</taxon>
        <taxon>Anisakidae</taxon>
        <taxon>Anisakis</taxon>
        <taxon>Anisakis simplex complex</taxon>
    </lineage>
</organism>